<dbReference type="GO" id="GO:0005506">
    <property type="term" value="F:iron ion binding"/>
    <property type="evidence" value="ECO:0007669"/>
    <property type="project" value="InterPro"/>
</dbReference>
<dbReference type="GO" id="GO:0004497">
    <property type="term" value="F:monooxygenase activity"/>
    <property type="evidence" value="ECO:0007669"/>
    <property type="project" value="InterPro"/>
</dbReference>
<evidence type="ECO:0000256" key="1">
    <source>
        <dbReference type="ARBA" id="ARBA00022617"/>
    </source>
</evidence>
<keyword evidence="5" id="KW-1133">Transmembrane helix</keyword>
<keyword evidence="5" id="KW-0812">Transmembrane</keyword>
<evidence type="ECO:0000313" key="6">
    <source>
        <dbReference type="EMBL" id="KAK4153647.1"/>
    </source>
</evidence>
<evidence type="ECO:0000256" key="4">
    <source>
        <dbReference type="PIRSR" id="PIRSR602401-1"/>
    </source>
</evidence>
<dbReference type="GO" id="GO:0020037">
    <property type="term" value="F:heme binding"/>
    <property type="evidence" value="ECO:0007669"/>
    <property type="project" value="InterPro"/>
</dbReference>
<dbReference type="InterPro" id="IPR050121">
    <property type="entry name" value="Cytochrome_P450_monoxygenase"/>
</dbReference>
<feature type="transmembrane region" description="Helical" evidence="5">
    <location>
        <begin position="6"/>
        <end position="24"/>
    </location>
</feature>
<dbReference type="GO" id="GO:0016705">
    <property type="term" value="F:oxidoreductase activity, acting on paired donors, with incorporation or reduction of molecular oxygen"/>
    <property type="evidence" value="ECO:0007669"/>
    <property type="project" value="InterPro"/>
</dbReference>
<dbReference type="SUPFAM" id="SSF48264">
    <property type="entry name" value="Cytochrome P450"/>
    <property type="match status" value="1"/>
</dbReference>
<dbReference type="PANTHER" id="PTHR24305">
    <property type="entry name" value="CYTOCHROME P450"/>
    <property type="match status" value="1"/>
</dbReference>
<dbReference type="PANTHER" id="PTHR24305:SF168">
    <property type="entry name" value="P450, PUTATIVE (EUROFUNG)-RELATED"/>
    <property type="match status" value="1"/>
</dbReference>
<comment type="caution">
    <text evidence="6">The sequence shown here is derived from an EMBL/GenBank/DDBJ whole genome shotgun (WGS) entry which is preliminary data.</text>
</comment>
<keyword evidence="2 4" id="KW-0479">Metal-binding</keyword>
<dbReference type="CDD" id="cd11060">
    <property type="entry name" value="CYP57A1-like"/>
    <property type="match status" value="1"/>
</dbReference>
<keyword evidence="7" id="KW-1185">Reference proteome</keyword>
<sequence>MPLGDKRLGLIVCLGSLLVAAFLFRRLRQWQRLRHIPGPPLAGLSRFFWLVPLVRSSRLNIWLQELDKQYGRIVRVGPNTVVTSDWKLWKHVMSARSPYQRSQRFVAFRLDMTNDNIVSSIDEQEHGRLRAMMIHGYSGKEVEGVEAKMDIDILSLVHLLESRYILHNKAFDFGRKAQYFTTDVIAHLAFGKPFGFISTDSDVYNYIEIIGNQFPSMSVLTLFPGLLQIFNWPLLNLLLPTAEDKAGLGKLMGIAKRTAAERFGPDRKVHKDMLGSFVARGLTQKEAEAEILMQVIAGSDTSATTIRTAMLHLATNSRVLRKLQAEIDSVAPYSMSEVIKDETARALPYLSAVVKEILRWLPPAMDIATRVVPPGGDEWNGLALPPGTELGWNAIGIMRDSDVWGDDADQFRPERWIEAEADPDKLRDMNTVGDMVFGGTSRYQCLGRIVALMEIKKVLFELFRRYEFEVMNPGNPWTSRCWFIFVQDEFWLKAHPRQCATGGMV</sequence>
<dbReference type="InterPro" id="IPR002401">
    <property type="entry name" value="Cyt_P450_E_grp-I"/>
</dbReference>
<dbReference type="Pfam" id="PF00067">
    <property type="entry name" value="p450"/>
    <property type="match status" value="1"/>
</dbReference>
<gene>
    <name evidence="6" type="ORF">C8A00DRAFT_43466</name>
</gene>
<proteinExistence type="predicted"/>
<dbReference type="PRINTS" id="PR00463">
    <property type="entry name" value="EP450I"/>
</dbReference>
<reference evidence="6" key="2">
    <citation type="submission" date="2023-05" db="EMBL/GenBank/DDBJ databases">
        <authorList>
            <consortium name="Lawrence Berkeley National Laboratory"/>
            <person name="Steindorff A."/>
            <person name="Hensen N."/>
            <person name="Bonometti L."/>
            <person name="Westerberg I."/>
            <person name="Brannstrom I.O."/>
            <person name="Guillou S."/>
            <person name="Cros-Aarteil S."/>
            <person name="Calhoun S."/>
            <person name="Haridas S."/>
            <person name="Kuo A."/>
            <person name="Mondo S."/>
            <person name="Pangilinan J."/>
            <person name="Riley R."/>
            <person name="Labutti K."/>
            <person name="Andreopoulos B."/>
            <person name="Lipzen A."/>
            <person name="Chen C."/>
            <person name="Yanf M."/>
            <person name="Daum C."/>
            <person name="Ng V."/>
            <person name="Clum A."/>
            <person name="Ohm R."/>
            <person name="Martin F."/>
            <person name="Silar P."/>
            <person name="Natvig D."/>
            <person name="Lalanne C."/>
            <person name="Gautier V."/>
            <person name="Ament-Velasquez S.L."/>
            <person name="Kruys A."/>
            <person name="Hutchinson M.I."/>
            <person name="Powell A.J."/>
            <person name="Barry K."/>
            <person name="Miller A.N."/>
            <person name="Grigoriev I.V."/>
            <person name="Debuchy R."/>
            <person name="Gladieux P."/>
            <person name="Thoren M.H."/>
            <person name="Johannesson H."/>
        </authorList>
    </citation>
    <scope>NUCLEOTIDE SEQUENCE</scope>
    <source>
        <strain evidence="6">CBS 538.74</strain>
    </source>
</reference>
<keyword evidence="5" id="KW-0472">Membrane</keyword>
<keyword evidence="1 4" id="KW-0349">Heme</keyword>
<name>A0AAN6VL89_9PEZI</name>
<organism evidence="6 7">
    <name type="scientific">Chaetomidium leptoderma</name>
    <dbReference type="NCBI Taxonomy" id="669021"/>
    <lineage>
        <taxon>Eukaryota</taxon>
        <taxon>Fungi</taxon>
        <taxon>Dikarya</taxon>
        <taxon>Ascomycota</taxon>
        <taxon>Pezizomycotina</taxon>
        <taxon>Sordariomycetes</taxon>
        <taxon>Sordariomycetidae</taxon>
        <taxon>Sordariales</taxon>
        <taxon>Chaetomiaceae</taxon>
        <taxon>Chaetomidium</taxon>
    </lineage>
</organism>
<dbReference type="EMBL" id="MU856934">
    <property type="protein sequence ID" value="KAK4153647.1"/>
    <property type="molecule type" value="Genomic_DNA"/>
</dbReference>
<dbReference type="AlphaFoldDB" id="A0AAN6VL89"/>
<dbReference type="Proteomes" id="UP001302745">
    <property type="component" value="Unassembled WGS sequence"/>
</dbReference>
<evidence type="ECO:0000256" key="3">
    <source>
        <dbReference type="ARBA" id="ARBA00023004"/>
    </source>
</evidence>
<protein>
    <submittedName>
        <fullName evidence="6">Cytochrome P450</fullName>
    </submittedName>
</protein>
<reference evidence="6" key="1">
    <citation type="journal article" date="2023" name="Mol. Phylogenet. Evol.">
        <title>Genome-scale phylogeny and comparative genomics of the fungal order Sordariales.</title>
        <authorList>
            <person name="Hensen N."/>
            <person name="Bonometti L."/>
            <person name="Westerberg I."/>
            <person name="Brannstrom I.O."/>
            <person name="Guillou S."/>
            <person name="Cros-Aarteil S."/>
            <person name="Calhoun S."/>
            <person name="Haridas S."/>
            <person name="Kuo A."/>
            <person name="Mondo S."/>
            <person name="Pangilinan J."/>
            <person name="Riley R."/>
            <person name="LaButti K."/>
            <person name="Andreopoulos B."/>
            <person name="Lipzen A."/>
            <person name="Chen C."/>
            <person name="Yan M."/>
            <person name="Daum C."/>
            <person name="Ng V."/>
            <person name="Clum A."/>
            <person name="Steindorff A."/>
            <person name="Ohm R.A."/>
            <person name="Martin F."/>
            <person name="Silar P."/>
            <person name="Natvig D.O."/>
            <person name="Lalanne C."/>
            <person name="Gautier V."/>
            <person name="Ament-Velasquez S.L."/>
            <person name="Kruys A."/>
            <person name="Hutchinson M.I."/>
            <person name="Powell A.J."/>
            <person name="Barry K."/>
            <person name="Miller A.N."/>
            <person name="Grigoriev I.V."/>
            <person name="Debuchy R."/>
            <person name="Gladieux P."/>
            <person name="Hiltunen Thoren M."/>
            <person name="Johannesson H."/>
        </authorList>
    </citation>
    <scope>NUCLEOTIDE SEQUENCE</scope>
    <source>
        <strain evidence="6">CBS 538.74</strain>
    </source>
</reference>
<dbReference type="InterPro" id="IPR001128">
    <property type="entry name" value="Cyt_P450"/>
</dbReference>
<keyword evidence="3 4" id="KW-0408">Iron</keyword>
<accession>A0AAN6VL89</accession>
<dbReference type="InterPro" id="IPR036396">
    <property type="entry name" value="Cyt_P450_sf"/>
</dbReference>
<dbReference type="Gene3D" id="1.10.630.10">
    <property type="entry name" value="Cytochrome P450"/>
    <property type="match status" value="1"/>
</dbReference>
<evidence type="ECO:0000313" key="7">
    <source>
        <dbReference type="Proteomes" id="UP001302745"/>
    </source>
</evidence>
<evidence type="ECO:0000256" key="2">
    <source>
        <dbReference type="ARBA" id="ARBA00022723"/>
    </source>
</evidence>
<comment type="cofactor">
    <cofactor evidence="4">
        <name>heme</name>
        <dbReference type="ChEBI" id="CHEBI:30413"/>
    </cofactor>
</comment>
<dbReference type="PRINTS" id="PR00385">
    <property type="entry name" value="P450"/>
</dbReference>
<feature type="binding site" description="axial binding residue" evidence="4">
    <location>
        <position position="445"/>
    </location>
    <ligand>
        <name>heme</name>
        <dbReference type="ChEBI" id="CHEBI:30413"/>
    </ligand>
    <ligandPart>
        <name>Fe</name>
        <dbReference type="ChEBI" id="CHEBI:18248"/>
    </ligandPart>
</feature>
<evidence type="ECO:0000256" key="5">
    <source>
        <dbReference type="SAM" id="Phobius"/>
    </source>
</evidence>